<dbReference type="HOGENOM" id="CLU_2398211_0_0_11"/>
<dbReference type="AlphaFoldDB" id="Q82F66"/>
<evidence type="ECO:0000313" key="2">
    <source>
        <dbReference type="EMBL" id="BAC72109.1"/>
    </source>
</evidence>
<evidence type="ECO:0000313" key="3">
    <source>
        <dbReference type="Proteomes" id="UP000000428"/>
    </source>
</evidence>
<organism evidence="2 3">
    <name type="scientific">Streptomyces avermitilis (strain ATCC 31267 / DSM 46492 / JCM 5070 / NBRC 14893 / NCIMB 12804 / NRRL 8165 / MA-4680)</name>
    <dbReference type="NCBI Taxonomy" id="227882"/>
    <lineage>
        <taxon>Bacteria</taxon>
        <taxon>Bacillati</taxon>
        <taxon>Actinomycetota</taxon>
        <taxon>Actinomycetes</taxon>
        <taxon>Kitasatosporales</taxon>
        <taxon>Streptomycetaceae</taxon>
        <taxon>Streptomyces</taxon>
    </lineage>
</organism>
<evidence type="ECO:0000256" key="1">
    <source>
        <dbReference type="SAM" id="MobiDB-lite"/>
    </source>
</evidence>
<feature type="region of interest" description="Disordered" evidence="1">
    <location>
        <begin position="1"/>
        <end position="29"/>
    </location>
</feature>
<feature type="compositionally biased region" description="Low complexity" evidence="1">
    <location>
        <begin position="78"/>
        <end position="93"/>
    </location>
</feature>
<gene>
    <name evidence="2" type="ORF">SAVERM_4397</name>
</gene>
<feature type="region of interest" description="Disordered" evidence="1">
    <location>
        <begin position="74"/>
        <end position="93"/>
    </location>
</feature>
<proteinExistence type="predicted"/>
<sequence>MVKGPELQEAGVPGPSGCRTGSGRGGRLRREQVVCRAGGDGSAEPVAEGVEVGQAWSGTSFGSSANRSSASLTVTAWSSQRSSVSGSAQSETR</sequence>
<accession>Q82F66</accession>
<reference evidence="2 3" key="1">
    <citation type="journal article" date="2001" name="Proc. Natl. Acad. Sci. U.S.A.">
        <title>Genome sequence of an industrial microorganism Streptomyces avermitilis: deducing the ability of producing secondary metabolites.</title>
        <authorList>
            <person name="Omura S."/>
            <person name="Ikeda H."/>
            <person name="Ishikawa J."/>
            <person name="Hanamoto A."/>
            <person name="Takahashi C."/>
            <person name="Shinose M."/>
            <person name="Takahashi Y."/>
            <person name="Horikawa H."/>
            <person name="Nakazawa H."/>
            <person name="Osonoe T."/>
            <person name="Kikuchi H."/>
            <person name="Shiba T."/>
            <person name="Sakaki Y."/>
            <person name="Hattori M."/>
        </authorList>
    </citation>
    <scope>NUCLEOTIDE SEQUENCE [LARGE SCALE GENOMIC DNA]</scope>
    <source>
        <strain evidence="3">ATCC 31267 / DSM 46492 / JCM 5070 / NBRC 14893 / NCIMB 12804 / NRRL 8165 / MA-4680</strain>
    </source>
</reference>
<keyword evidence="3" id="KW-1185">Reference proteome</keyword>
<dbReference type="EMBL" id="BA000030">
    <property type="protein sequence ID" value="BAC72109.1"/>
    <property type="molecule type" value="Genomic_DNA"/>
</dbReference>
<name>Q82F66_STRAW</name>
<dbReference type="Proteomes" id="UP000000428">
    <property type="component" value="Chromosome"/>
</dbReference>
<reference evidence="2 3" key="3">
    <citation type="journal article" date="2014" name="J. Ind. Microbiol. Biotechnol.">
        <title>Genome mining of the Streptomyces avermitilis genome and development of genome-minimized hosts for heterologous expression of biosynthetic gene clusters.</title>
        <authorList>
            <person name="Ikeda H."/>
            <person name="Shin-ya K."/>
            <person name="Omura S."/>
        </authorList>
    </citation>
    <scope>NUCLEOTIDE SEQUENCE [LARGE SCALE GENOMIC DNA]</scope>
    <source>
        <strain evidence="3">ATCC 31267 / DSM 46492 / JCM 5070 / NBRC 14893 / NCIMB 12804 / NRRL 8165 / MA-4680</strain>
    </source>
</reference>
<reference evidence="2 3" key="2">
    <citation type="journal article" date="2003" name="Nat. Biotechnol.">
        <title>Complete genome sequence and comparative analysis of the industrial microorganism Streptomyces avermitilis.</title>
        <authorList>
            <person name="Ikeda H."/>
            <person name="Ishikawa J."/>
            <person name="Hanamoto A."/>
            <person name="Shinose M."/>
            <person name="Kikuchi H."/>
            <person name="Shiba T."/>
            <person name="Sakaki Y."/>
            <person name="Hattori M."/>
            <person name="Omura S."/>
        </authorList>
    </citation>
    <scope>NUCLEOTIDE SEQUENCE [LARGE SCALE GENOMIC DNA]</scope>
    <source>
        <strain evidence="3">ATCC 31267 / DSM 46492 / JCM 5070 / NBRC 14893 / NCIMB 12804 / NRRL 8165 / MA-4680</strain>
    </source>
</reference>
<dbReference type="KEGG" id="sma:SAVERM_4397"/>
<protein>
    <submittedName>
        <fullName evidence="2">Uncharacterized protein</fullName>
    </submittedName>
</protein>